<dbReference type="InterPro" id="IPR014710">
    <property type="entry name" value="RmlC-like_jellyroll"/>
</dbReference>
<dbReference type="InterPro" id="IPR013096">
    <property type="entry name" value="Cupin_2"/>
</dbReference>
<evidence type="ECO:0000313" key="2">
    <source>
        <dbReference type="EMBL" id="CDR34828.1"/>
    </source>
</evidence>
<dbReference type="STRING" id="1437425.CSEC_2022"/>
<organism evidence="2 3">
    <name type="scientific">Candidatus Criblamydia sequanensis CRIB-18</name>
    <dbReference type="NCBI Taxonomy" id="1437425"/>
    <lineage>
        <taxon>Bacteria</taxon>
        <taxon>Pseudomonadati</taxon>
        <taxon>Chlamydiota</taxon>
        <taxon>Chlamydiia</taxon>
        <taxon>Parachlamydiales</taxon>
        <taxon>Candidatus Criblamydiaceae</taxon>
        <taxon>Candidatus Criblamydia</taxon>
    </lineage>
</organism>
<sequence>MLSKEKKSKKGHVVNIEKATIENNYFRKVLYTAENIQLVLMSLKPGEDIGEEIHQLDQFFRIESGEGKAILNGTSHKIGDGFSIIVPAGTRHNLINTSSHEPLKIYTLYAPPNHLDGTIHKTKAEAEKDEEHFDGETTE</sequence>
<gene>
    <name evidence="2" type="ORF">CSEC_2022</name>
</gene>
<dbReference type="RefSeq" id="WP_041018386.1">
    <property type="nucleotide sequence ID" value="NZ_CCEJ010000010.1"/>
</dbReference>
<dbReference type="eggNOG" id="COG0662">
    <property type="taxonomic scope" value="Bacteria"/>
</dbReference>
<keyword evidence="3" id="KW-1185">Reference proteome</keyword>
<comment type="caution">
    <text evidence="2">The sequence shown here is derived from an EMBL/GenBank/DDBJ whole genome shotgun (WGS) entry which is preliminary data.</text>
</comment>
<reference evidence="2" key="2">
    <citation type="submission" date="2014-09" db="EMBL/GenBank/DDBJ databases">
        <title>Criblamydia sequanensis harbors a mega-plasmid encoding arsenite resistance.</title>
        <authorList>
            <person name="Bertelli C."/>
            <person name="Goesmann A."/>
            <person name="Greub G."/>
        </authorList>
    </citation>
    <scope>NUCLEOTIDE SEQUENCE [LARGE SCALE GENOMIC DNA]</scope>
    <source>
        <strain evidence="2">CRIB-18</strain>
    </source>
</reference>
<dbReference type="CDD" id="cd02223">
    <property type="entry name" value="cupin_Bh2720-like"/>
    <property type="match status" value="1"/>
</dbReference>
<feature type="domain" description="Cupin type-2" evidence="1">
    <location>
        <begin position="40"/>
        <end position="108"/>
    </location>
</feature>
<dbReference type="Proteomes" id="UP000031552">
    <property type="component" value="Unassembled WGS sequence"/>
</dbReference>
<dbReference type="Gene3D" id="2.60.120.10">
    <property type="entry name" value="Jelly Rolls"/>
    <property type="match status" value="1"/>
</dbReference>
<evidence type="ECO:0000313" key="3">
    <source>
        <dbReference type="Proteomes" id="UP000031552"/>
    </source>
</evidence>
<dbReference type="InterPro" id="IPR011051">
    <property type="entry name" value="RmlC_Cupin_sf"/>
</dbReference>
<name>A0A090D314_9BACT</name>
<dbReference type="SUPFAM" id="SSF51182">
    <property type="entry name" value="RmlC-like cupins"/>
    <property type="match status" value="1"/>
</dbReference>
<reference evidence="2" key="1">
    <citation type="submission" date="2013-12" db="EMBL/GenBank/DDBJ databases">
        <authorList>
            <person name="Linke B."/>
        </authorList>
    </citation>
    <scope>NUCLEOTIDE SEQUENCE [LARGE SCALE GENOMIC DNA]</scope>
    <source>
        <strain evidence="2">CRIB-18</strain>
    </source>
</reference>
<dbReference type="PANTHER" id="PTHR43346:SF1">
    <property type="entry name" value="QUERCETIN 2,3-DIOXYGENASE-RELATED"/>
    <property type="match status" value="1"/>
</dbReference>
<proteinExistence type="predicted"/>
<dbReference type="AlphaFoldDB" id="A0A090D314"/>
<dbReference type="EMBL" id="CCEJ010000010">
    <property type="protein sequence ID" value="CDR34828.1"/>
    <property type="molecule type" value="Genomic_DNA"/>
</dbReference>
<evidence type="ECO:0000259" key="1">
    <source>
        <dbReference type="Pfam" id="PF07883"/>
    </source>
</evidence>
<accession>A0A090D314</accession>
<dbReference type="OrthoDB" id="3231985at2"/>
<dbReference type="PANTHER" id="PTHR43346">
    <property type="entry name" value="LIGAND BINDING DOMAIN PROTEIN, PUTATIVE (AFU_ORTHOLOGUE AFUA_6G14370)-RELATED"/>
    <property type="match status" value="1"/>
</dbReference>
<dbReference type="InterPro" id="IPR052538">
    <property type="entry name" value="Flavonoid_dioxygenase-like"/>
</dbReference>
<dbReference type="Pfam" id="PF07883">
    <property type="entry name" value="Cupin_2"/>
    <property type="match status" value="1"/>
</dbReference>
<protein>
    <recommendedName>
        <fullName evidence="1">Cupin type-2 domain-containing protein</fullName>
    </recommendedName>
</protein>